<evidence type="ECO:0000256" key="4">
    <source>
        <dbReference type="ARBA" id="ARBA00023027"/>
    </source>
</evidence>
<feature type="domain" description="Aldehyde dehydrogenase" evidence="5">
    <location>
        <begin position="53"/>
        <end position="517"/>
    </location>
</feature>
<dbReference type="PANTHER" id="PTHR43866">
    <property type="entry name" value="MALONATE-SEMIALDEHYDE DEHYDROGENASE"/>
    <property type="match status" value="1"/>
</dbReference>
<dbReference type="PANTHER" id="PTHR43866:SF3">
    <property type="entry name" value="METHYLMALONATE-SEMIALDEHYDE DEHYDROGENASE [ACYLATING], MITOCHONDRIAL"/>
    <property type="match status" value="1"/>
</dbReference>
<sequence>MFRSPIMIRKAVADSGYQHWRSVASVFGIARMSTTASHTSFPARLPNLIGGEFVESKSKSSIEVLNPATQEVVSMIPLTTHKEFKAAVSAANKAFPSWKNTPVTVRQRVMLKLQELIRRDMDKIALNITTEQGKTLKDAHGDVFRGLEVVEHSCGMASVQMGEFCPNIANGVDTYYVREPLGVCAGICPFNFPAMIPLWMFPVAVTCGNTFVMKPSEKDPGASMILAELAMEAGLPDGVLNIVHGTHDIVNEICDDEDIKAISFVGSTNAGRHIYSRGTAKYKRVQSNMGAKNHALIMPDANMDAALNAVASAGFGAAGQRCMALGVAIFVGSSKSWEEELVKRAKALKVNAGIVPDTDLGPVISKESKARIHRLIQSAVDDGAKLLLDGRDIVVPGYENGNFIGPTILTNVNTNMESYKEEIFGPVIQCMNVDTLEEGIDIISKNRYGNGGSIFTSSGIAARKFQAEVDQGQVGINVAIPVPLPFFSFTGSKDSFAGDLNFYGKAGMHFYTKMKTVIQQWKGLSGQGVCLAMPTK</sequence>
<dbReference type="InterPro" id="IPR015590">
    <property type="entry name" value="Aldehyde_DH_dom"/>
</dbReference>
<dbReference type="InterPro" id="IPR016161">
    <property type="entry name" value="Ald_DH/histidinol_DH"/>
</dbReference>
<reference evidence="7" key="1">
    <citation type="journal article" date="2016" name="Nature">
        <title>The genome of the seagrass Zostera marina reveals angiosperm adaptation to the sea.</title>
        <authorList>
            <person name="Olsen J.L."/>
            <person name="Rouze P."/>
            <person name="Verhelst B."/>
            <person name="Lin Y.-C."/>
            <person name="Bayer T."/>
            <person name="Collen J."/>
            <person name="Dattolo E."/>
            <person name="De Paoli E."/>
            <person name="Dittami S."/>
            <person name="Maumus F."/>
            <person name="Michel G."/>
            <person name="Kersting A."/>
            <person name="Lauritano C."/>
            <person name="Lohaus R."/>
            <person name="Toepel M."/>
            <person name="Tonon T."/>
            <person name="Vanneste K."/>
            <person name="Amirebrahimi M."/>
            <person name="Brakel J."/>
            <person name="Bostroem C."/>
            <person name="Chovatia M."/>
            <person name="Grimwood J."/>
            <person name="Jenkins J.W."/>
            <person name="Jueterbock A."/>
            <person name="Mraz A."/>
            <person name="Stam W.T."/>
            <person name="Tice H."/>
            <person name="Bornberg-Bauer E."/>
            <person name="Green P.J."/>
            <person name="Pearson G.A."/>
            <person name="Procaccini G."/>
            <person name="Duarte C.M."/>
            <person name="Schmutz J."/>
            <person name="Reusch T.B.H."/>
            <person name="Van de Peer Y."/>
        </authorList>
    </citation>
    <scope>NUCLEOTIDE SEQUENCE [LARGE SCALE GENOMIC DNA]</scope>
    <source>
        <strain evidence="7">cv. Finnish</strain>
    </source>
</reference>
<dbReference type="Gene3D" id="3.40.309.10">
    <property type="entry name" value="Aldehyde Dehydrogenase, Chain A, domain 2"/>
    <property type="match status" value="1"/>
</dbReference>
<dbReference type="GO" id="GO:0006210">
    <property type="term" value="P:thymine catabolic process"/>
    <property type="evidence" value="ECO:0000318"/>
    <property type="project" value="GO_Central"/>
</dbReference>
<dbReference type="FunFam" id="3.40.309.10:FF:000002">
    <property type="entry name" value="Methylmalonate-semialdehyde dehydrogenase (Acylating)"/>
    <property type="match status" value="1"/>
</dbReference>
<keyword evidence="7" id="KW-1185">Reference proteome</keyword>
<dbReference type="AlphaFoldDB" id="A0A0K9P213"/>
<dbReference type="NCBIfam" id="TIGR01722">
    <property type="entry name" value="MMSDH"/>
    <property type="match status" value="1"/>
</dbReference>
<dbReference type="GO" id="GO:0004491">
    <property type="term" value="F:methylmalonate-semialdehyde dehydrogenase (acylating, NAD) activity"/>
    <property type="evidence" value="ECO:0000318"/>
    <property type="project" value="GO_Central"/>
</dbReference>
<proteinExistence type="inferred from homology"/>
<evidence type="ECO:0000313" key="6">
    <source>
        <dbReference type="EMBL" id="KMZ62240.1"/>
    </source>
</evidence>
<name>A0A0K9P213_ZOSMR</name>
<dbReference type="CDD" id="cd07085">
    <property type="entry name" value="ALDH_F6_MMSDH"/>
    <property type="match status" value="1"/>
</dbReference>
<dbReference type="GO" id="GO:0005739">
    <property type="term" value="C:mitochondrion"/>
    <property type="evidence" value="ECO:0000318"/>
    <property type="project" value="GO_Central"/>
</dbReference>
<dbReference type="SUPFAM" id="SSF53720">
    <property type="entry name" value="ALDH-like"/>
    <property type="match status" value="1"/>
</dbReference>
<comment type="caution">
    <text evidence="6">The sequence shown here is derived from an EMBL/GenBank/DDBJ whole genome shotgun (WGS) entry which is preliminary data.</text>
</comment>
<evidence type="ECO:0000313" key="7">
    <source>
        <dbReference type="Proteomes" id="UP000036987"/>
    </source>
</evidence>
<dbReference type="STRING" id="29655.A0A0K9P213"/>
<dbReference type="GO" id="GO:0006574">
    <property type="term" value="P:L-valine catabolic process"/>
    <property type="evidence" value="ECO:0000318"/>
    <property type="project" value="GO_Central"/>
</dbReference>
<dbReference type="PROSITE" id="PS00070">
    <property type="entry name" value="ALDEHYDE_DEHYDR_CYS"/>
    <property type="match status" value="1"/>
</dbReference>
<dbReference type="Proteomes" id="UP000036987">
    <property type="component" value="Unassembled WGS sequence"/>
</dbReference>
<organism evidence="6 7">
    <name type="scientific">Zostera marina</name>
    <name type="common">Eelgrass</name>
    <dbReference type="NCBI Taxonomy" id="29655"/>
    <lineage>
        <taxon>Eukaryota</taxon>
        <taxon>Viridiplantae</taxon>
        <taxon>Streptophyta</taxon>
        <taxon>Embryophyta</taxon>
        <taxon>Tracheophyta</taxon>
        <taxon>Spermatophyta</taxon>
        <taxon>Magnoliopsida</taxon>
        <taxon>Liliopsida</taxon>
        <taxon>Zosteraceae</taxon>
        <taxon>Zostera</taxon>
    </lineage>
</organism>
<dbReference type="Gene3D" id="3.40.605.10">
    <property type="entry name" value="Aldehyde Dehydrogenase, Chain A, domain 1"/>
    <property type="match status" value="1"/>
</dbReference>
<dbReference type="EC" id="1.2.1.27" evidence="2"/>
<evidence type="ECO:0000256" key="1">
    <source>
        <dbReference type="ARBA" id="ARBA00009986"/>
    </source>
</evidence>
<dbReference type="InterPro" id="IPR016162">
    <property type="entry name" value="Ald_DH_N"/>
</dbReference>
<keyword evidence="4" id="KW-0520">NAD</keyword>
<dbReference type="Pfam" id="PF00171">
    <property type="entry name" value="Aldedh"/>
    <property type="match status" value="1"/>
</dbReference>
<dbReference type="InterPro" id="IPR016160">
    <property type="entry name" value="Ald_DH_CS_CYS"/>
</dbReference>
<dbReference type="EMBL" id="LFYR01001390">
    <property type="protein sequence ID" value="KMZ62240.1"/>
    <property type="molecule type" value="Genomic_DNA"/>
</dbReference>
<dbReference type="OMA" id="GGAKNHI"/>
<dbReference type="InterPro" id="IPR010061">
    <property type="entry name" value="MeMal-semiAld_DH"/>
</dbReference>
<dbReference type="InterPro" id="IPR016163">
    <property type="entry name" value="Ald_DH_C"/>
</dbReference>
<dbReference type="FunFam" id="3.40.605.10:FF:000003">
    <property type="entry name" value="Methylmalonate-semialdehyde dehydrogenase [acylating]"/>
    <property type="match status" value="1"/>
</dbReference>
<accession>A0A0K9P213</accession>
<dbReference type="OrthoDB" id="310895at2759"/>
<keyword evidence="3" id="KW-0560">Oxidoreductase</keyword>
<comment type="similarity">
    <text evidence="1">Belongs to the aldehyde dehydrogenase family.</text>
</comment>
<evidence type="ECO:0000256" key="3">
    <source>
        <dbReference type="ARBA" id="ARBA00023002"/>
    </source>
</evidence>
<gene>
    <name evidence="6" type="ORF">ZOSMA_47G00300</name>
</gene>
<evidence type="ECO:0000259" key="5">
    <source>
        <dbReference type="Pfam" id="PF00171"/>
    </source>
</evidence>
<evidence type="ECO:0000256" key="2">
    <source>
        <dbReference type="ARBA" id="ARBA00013048"/>
    </source>
</evidence>
<protein>
    <recommendedName>
        <fullName evidence="2">methylmalonate-semialdehyde dehydrogenase (CoA acylating)</fullName>
        <ecNumber evidence="2">1.2.1.27</ecNumber>
    </recommendedName>
</protein>